<evidence type="ECO:0000259" key="1">
    <source>
        <dbReference type="Pfam" id="PF08268"/>
    </source>
</evidence>
<proteinExistence type="predicted"/>
<dbReference type="NCBIfam" id="TIGR01640">
    <property type="entry name" value="F_box_assoc_1"/>
    <property type="match status" value="1"/>
</dbReference>
<reference evidence="2 3" key="1">
    <citation type="submission" date="2019-09" db="EMBL/GenBank/DDBJ databases">
        <title>A chromosome-level genome assembly of the Chinese tupelo Nyssa sinensis.</title>
        <authorList>
            <person name="Yang X."/>
            <person name="Kang M."/>
            <person name="Yang Y."/>
            <person name="Xiong H."/>
            <person name="Wang M."/>
            <person name="Zhang Z."/>
            <person name="Wang Z."/>
            <person name="Wu H."/>
            <person name="Ma T."/>
            <person name="Liu J."/>
            <person name="Xi Z."/>
        </authorList>
    </citation>
    <scope>NUCLEOTIDE SEQUENCE [LARGE SCALE GENOMIC DNA]</scope>
    <source>
        <strain evidence="2">J267</strain>
        <tissue evidence="2">Leaf</tissue>
    </source>
</reference>
<dbReference type="PANTHER" id="PTHR31672">
    <property type="entry name" value="BNACNNG10540D PROTEIN"/>
    <property type="match status" value="1"/>
</dbReference>
<dbReference type="Pfam" id="PF08268">
    <property type="entry name" value="FBA_3"/>
    <property type="match status" value="1"/>
</dbReference>
<feature type="domain" description="F-box associated beta-propeller type 3" evidence="1">
    <location>
        <begin position="187"/>
        <end position="412"/>
    </location>
</feature>
<dbReference type="OrthoDB" id="1938527at2759"/>
<keyword evidence="3" id="KW-1185">Reference proteome</keyword>
<accession>A0A5J5B842</accession>
<dbReference type="Proteomes" id="UP000325577">
    <property type="component" value="Linkage Group LG15"/>
</dbReference>
<dbReference type="EMBL" id="CM018038">
    <property type="protein sequence ID" value="KAA8538764.1"/>
    <property type="molecule type" value="Genomic_DNA"/>
</dbReference>
<name>A0A5J5B842_9ASTE</name>
<evidence type="ECO:0000313" key="2">
    <source>
        <dbReference type="EMBL" id="KAA8538764.1"/>
    </source>
</evidence>
<evidence type="ECO:0000313" key="3">
    <source>
        <dbReference type="Proteomes" id="UP000325577"/>
    </source>
</evidence>
<protein>
    <recommendedName>
        <fullName evidence="1">F-box associated beta-propeller type 3 domain-containing protein</fullName>
    </recommendedName>
</protein>
<dbReference type="PANTHER" id="PTHR31672:SF11">
    <property type="entry name" value="F-BOX PROTEIN CPR1-LIKE ISOFORM X2"/>
    <property type="match status" value="1"/>
</dbReference>
<dbReference type="InterPro" id="IPR050796">
    <property type="entry name" value="SCF_F-box_component"/>
</dbReference>
<dbReference type="InterPro" id="IPR013187">
    <property type="entry name" value="F-box-assoc_dom_typ3"/>
</dbReference>
<dbReference type="AlphaFoldDB" id="A0A5J5B842"/>
<gene>
    <name evidence="2" type="ORF">F0562_028341</name>
</gene>
<organism evidence="2 3">
    <name type="scientific">Nyssa sinensis</name>
    <dbReference type="NCBI Taxonomy" id="561372"/>
    <lineage>
        <taxon>Eukaryota</taxon>
        <taxon>Viridiplantae</taxon>
        <taxon>Streptophyta</taxon>
        <taxon>Embryophyta</taxon>
        <taxon>Tracheophyta</taxon>
        <taxon>Spermatophyta</taxon>
        <taxon>Magnoliopsida</taxon>
        <taxon>eudicotyledons</taxon>
        <taxon>Gunneridae</taxon>
        <taxon>Pentapetalae</taxon>
        <taxon>asterids</taxon>
        <taxon>Cornales</taxon>
        <taxon>Nyssaceae</taxon>
        <taxon>Nyssa</taxon>
    </lineage>
</organism>
<dbReference type="InterPro" id="IPR017451">
    <property type="entry name" value="F-box-assoc_interact_dom"/>
</dbReference>
<sequence length="442" mass="50951">MADCILKTEIGRQWITRKTALYKIDDLKFTIFDSIKEGKPSLKQTQSDSVYQRTHQEDMMAKSMAEKSTGLVRLVEERALSKREEKKREQENFVPYIPNACISNILVRLPLESLQRSKFVFVKERFYPYSVEKPNTFSVEANVVQSQLELLFKRTFIDSRLKFYIQFMEIRDGKSKIGELNATCLGEIRATCNGLILLDNNLKKGGLIVTNPVTRKVTVLPLGTLYPPHDESYGLALCSSTKKYKVVHLFRDEMQYIGCEILILGTRSWKVVDGPSFGLMRWFGYKPVSAIGALHWVPDIDRSEYIISMEMENEKFHKIALPKSSRSYDGIVEMGGLLCFVIHEEHQIDVWILRSLCGEDWTKQHSITVGYIIDIVPLYCSRIKGEMVFKDKDGSLYAYDFQLQVMKKVEMKKGFPIHGCYLPHVNSLVSWQTEEEGQDLDD</sequence>